<dbReference type="EMBL" id="JAUTXU010000218">
    <property type="protein sequence ID" value="KAK3697902.1"/>
    <property type="molecule type" value="Genomic_DNA"/>
</dbReference>
<comment type="caution">
    <text evidence="1">The sequence shown here is derived from an EMBL/GenBank/DDBJ whole genome shotgun (WGS) entry which is preliminary data.</text>
</comment>
<gene>
    <name evidence="1" type="ORF">LTR37_017219</name>
</gene>
<reference evidence="1" key="1">
    <citation type="submission" date="2023-07" db="EMBL/GenBank/DDBJ databases">
        <title>Black Yeasts Isolated from many extreme environments.</title>
        <authorList>
            <person name="Coleine C."/>
            <person name="Stajich J.E."/>
            <person name="Selbmann L."/>
        </authorList>
    </citation>
    <scope>NUCLEOTIDE SEQUENCE</scope>
    <source>
        <strain evidence="1">CCFEE 5714</strain>
    </source>
</reference>
<keyword evidence="2" id="KW-1185">Reference proteome</keyword>
<organism evidence="1 2">
    <name type="scientific">Vermiconidia calcicola</name>
    <dbReference type="NCBI Taxonomy" id="1690605"/>
    <lineage>
        <taxon>Eukaryota</taxon>
        <taxon>Fungi</taxon>
        <taxon>Dikarya</taxon>
        <taxon>Ascomycota</taxon>
        <taxon>Pezizomycotina</taxon>
        <taxon>Dothideomycetes</taxon>
        <taxon>Dothideomycetidae</taxon>
        <taxon>Mycosphaerellales</taxon>
        <taxon>Extremaceae</taxon>
        <taxon>Vermiconidia</taxon>
    </lineage>
</organism>
<name>A0ACC3MLV9_9PEZI</name>
<proteinExistence type="predicted"/>
<evidence type="ECO:0000313" key="2">
    <source>
        <dbReference type="Proteomes" id="UP001281147"/>
    </source>
</evidence>
<accession>A0ACC3MLV9</accession>
<protein>
    <submittedName>
        <fullName evidence="1">Uncharacterized protein</fullName>
    </submittedName>
</protein>
<dbReference type="Proteomes" id="UP001281147">
    <property type="component" value="Unassembled WGS sequence"/>
</dbReference>
<sequence length="316" mass="36561">MHCCGDREQIGERAGGAVGGDLLRQRGPNDDRISEVQLWELRGTGVHRLEAMKSATLISFGDTPGLLLFIFRNSYEAEEMMKSYVVIMDLLYRLSNIYTQGKNSALPFWNRGFNSLFSIAKRMCSATIKDIYTPNAVADLTSPSSKKAVLFTLSNARRYDRIFVNGMMEYLEVETVYDLAHQSGFMLVTNITEMNEKPKKSYNTFFSCPVNDSKSIMKKYVPFSEASAVKYWLELPTRSAERLVDKKNEFFKMEIDKNFDDIMKENEKNLSNTNTLYNDLCNDLYNDLKDNGIYIDKHLIRMKRRFEWQETMTIHS</sequence>
<evidence type="ECO:0000313" key="1">
    <source>
        <dbReference type="EMBL" id="KAK3697902.1"/>
    </source>
</evidence>